<feature type="signal peptide" evidence="2">
    <location>
        <begin position="1"/>
        <end position="17"/>
    </location>
</feature>
<organism evidence="3 4">
    <name type="scientific">Basidiobolus ranarum</name>
    <dbReference type="NCBI Taxonomy" id="34480"/>
    <lineage>
        <taxon>Eukaryota</taxon>
        <taxon>Fungi</taxon>
        <taxon>Fungi incertae sedis</taxon>
        <taxon>Zoopagomycota</taxon>
        <taxon>Entomophthoromycotina</taxon>
        <taxon>Basidiobolomycetes</taxon>
        <taxon>Basidiobolales</taxon>
        <taxon>Basidiobolaceae</taxon>
        <taxon>Basidiobolus</taxon>
    </lineage>
</organism>
<proteinExistence type="predicted"/>
<reference evidence="3 4" key="1">
    <citation type="submission" date="2023-04" db="EMBL/GenBank/DDBJ databases">
        <title>Genome of Basidiobolus ranarum AG-B5.</title>
        <authorList>
            <person name="Stajich J.E."/>
            <person name="Carter-House D."/>
            <person name="Gryganskyi A."/>
        </authorList>
    </citation>
    <scope>NUCLEOTIDE SEQUENCE [LARGE SCALE GENOMIC DNA]</scope>
    <source>
        <strain evidence="3 4">AG-B5</strain>
    </source>
</reference>
<feature type="region of interest" description="Disordered" evidence="1">
    <location>
        <begin position="26"/>
        <end position="57"/>
    </location>
</feature>
<evidence type="ECO:0000256" key="2">
    <source>
        <dbReference type="SAM" id="SignalP"/>
    </source>
</evidence>
<accession>A0ABR2W9X1</accession>
<gene>
    <name evidence="3" type="ORF">K7432_001239</name>
</gene>
<name>A0ABR2W9X1_9FUNG</name>
<evidence type="ECO:0000256" key="1">
    <source>
        <dbReference type="SAM" id="MobiDB-lite"/>
    </source>
</evidence>
<dbReference type="Proteomes" id="UP001479436">
    <property type="component" value="Unassembled WGS sequence"/>
</dbReference>
<sequence>MKIQLVLLTTAFLLASALPAQEASPDATALDSGNAVGELNNIQPDDIGDISADNDDEESDLRLRRWRRHRRFRPFWWRRPYYYPGYYPYYPPEYYY</sequence>
<feature type="compositionally biased region" description="Acidic residues" evidence="1">
    <location>
        <begin position="46"/>
        <end position="57"/>
    </location>
</feature>
<keyword evidence="4" id="KW-1185">Reference proteome</keyword>
<evidence type="ECO:0000313" key="4">
    <source>
        <dbReference type="Proteomes" id="UP001479436"/>
    </source>
</evidence>
<feature type="chain" id="PRO_5047049283" evidence="2">
    <location>
        <begin position="18"/>
        <end position="96"/>
    </location>
</feature>
<keyword evidence="2" id="KW-0732">Signal</keyword>
<dbReference type="EMBL" id="JASJQH010006902">
    <property type="protein sequence ID" value="KAK9728184.1"/>
    <property type="molecule type" value="Genomic_DNA"/>
</dbReference>
<comment type="caution">
    <text evidence="3">The sequence shown here is derived from an EMBL/GenBank/DDBJ whole genome shotgun (WGS) entry which is preliminary data.</text>
</comment>
<evidence type="ECO:0000313" key="3">
    <source>
        <dbReference type="EMBL" id="KAK9728184.1"/>
    </source>
</evidence>
<protein>
    <submittedName>
        <fullName evidence="3">Uncharacterized protein</fullName>
    </submittedName>
</protein>